<keyword evidence="6" id="KW-1185">Reference proteome</keyword>
<keyword evidence="3" id="KW-0812">Transmembrane</keyword>
<dbReference type="InterPro" id="IPR026082">
    <property type="entry name" value="ABCA"/>
</dbReference>
<reference evidence="5 6" key="1">
    <citation type="journal article" date="2019" name="PLoS Biol.">
        <title>Sex chromosomes control vertical transmission of feminizing Wolbachia symbionts in an isopod.</title>
        <authorList>
            <person name="Becking T."/>
            <person name="Chebbi M.A."/>
            <person name="Giraud I."/>
            <person name="Moumen B."/>
            <person name="Laverre T."/>
            <person name="Caubet Y."/>
            <person name="Peccoud J."/>
            <person name="Gilbert C."/>
            <person name="Cordaux R."/>
        </authorList>
    </citation>
    <scope>NUCLEOTIDE SEQUENCE [LARGE SCALE GENOMIC DNA]</scope>
    <source>
        <strain evidence="5">ANa2</strain>
        <tissue evidence="5">Whole body excluding digestive tract and cuticle</tissue>
    </source>
</reference>
<dbReference type="CDD" id="cd03263">
    <property type="entry name" value="ABC_subfamily_A"/>
    <property type="match status" value="1"/>
</dbReference>
<dbReference type="FunFam" id="3.40.50.300:FF:002470">
    <property type="entry name" value="ABC transporter, putative"/>
    <property type="match status" value="1"/>
</dbReference>
<dbReference type="SUPFAM" id="SSF52540">
    <property type="entry name" value="P-loop containing nucleoside triphosphate hydrolases"/>
    <property type="match status" value="1"/>
</dbReference>
<evidence type="ECO:0000313" key="5">
    <source>
        <dbReference type="EMBL" id="KAB7505181.1"/>
    </source>
</evidence>
<dbReference type="GO" id="GO:0016020">
    <property type="term" value="C:membrane"/>
    <property type="evidence" value="ECO:0007669"/>
    <property type="project" value="InterPro"/>
</dbReference>
<feature type="domain" description="ABC transporter" evidence="4">
    <location>
        <begin position="60"/>
        <end position="292"/>
    </location>
</feature>
<dbReference type="PROSITE" id="PS50893">
    <property type="entry name" value="ABC_TRANSPORTER_2"/>
    <property type="match status" value="1"/>
</dbReference>
<keyword evidence="1" id="KW-0547">Nucleotide-binding</keyword>
<dbReference type="OrthoDB" id="6512918at2759"/>
<feature type="non-terminal residue" evidence="5">
    <location>
        <position position="1"/>
    </location>
</feature>
<dbReference type="GO" id="GO:0005524">
    <property type="term" value="F:ATP binding"/>
    <property type="evidence" value="ECO:0007669"/>
    <property type="project" value="UniProtKB-KW"/>
</dbReference>
<proteinExistence type="predicted"/>
<dbReference type="Proteomes" id="UP000326759">
    <property type="component" value="Unassembled WGS sequence"/>
</dbReference>
<keyword evidence="3" id="KW-0472">Membrane</keyword>
<name>A0A5N5TFB9_9CRUS</name>
<dbReference type="InterPro" id="IPR003439">
    <property type="entry name" value="ABC_transporter-like_ATP-bd"/>
</dbReference>
<evidence type="ECO:0000256" key="3">
    <source>
        <dbReference type="SAM" id="Phobius"/>
    </source>
</evidence>
<dbReference type="SMART" id="SM00382">
    <property type="entry name" value="AAA"/>
    <property type="match status" value="1"/>
</dbReference>
<dbReference type="GO" id="GO:0005319">
    <property type="term" value="F:lipid transporter activity"/>
    <property type="evidence" value="ECO:0007669"/>
    <property type="project" value="TreeGrafter"/>
</dbReference>
<dbReference type="AlphaFoldDB" id="A0A5N5TFB9"/>
<evidence type="ECO:0000259" key="4">
    <source>
        <dbReference type="PROSITE" id="PS50893"/>
    </source>
</evidence>
<accession>A0A5N5TFB9</accession>
<sequence>KYCEEYGSCFTKISYFQWEYPGIGQQLMFLAVDLLFFFIILYCLEILANRQYENPQRVALVVHNLSKTFEKAGTKAVKNISFYVKKGECFGLLGVNGAGKTTTFRMLTGDEIRTSGNARIGSKFLSHGKNQFLEEIGYCPQFDAIIDEMTGEEMLSLMAGLRGVSTRRDPLILRNIISLVGLAECANRPTSTFSGGNKRKLSTAMALVGQPSLIFLDEPTSGVDPASRRRVWEAIRSATRNGQSVILTSHSMDECESLCSKIIILATGVIRCVGTPKYLKAKYGKGYTLQIKIKSYLPKELLNTSIQSKEDEEIEYMNLIEELKCQITMLFPNCKLTDEYRGMLAYKISSETPLAELFSKMNELKRSKVSQPNSPYHYLVENYAAFDPSLEQVFLSFAKEVSKKAKHIEMETKL</sequence>
<evidence type="ECO:0000313" key="6">
    <source>
        <dbReference type="Proteomes" id="UP000326759"/>
    </source>
</evidence>
<dbReference type="GO" id="GO:0140359">
    <property type="term" value="F:ABC-type transporter activity"/>
    <property type="evidence" value="ECO:0007669"/>
    <property type="project" value="InterPro"/>
</dbReference>
<dbReference type="GO" id="GO:0016887">
    <property type="term" value="F:ATP hydrolysis activity"/>
    <property type="evidence" value="ECO:0007669"/>
    <property type="project" value="InterPro"/>
</dbReference>
<dbReference type="PANTHER" id="PTHR19229">
    <property type="entry name" value="ATP-BINDING CASSETTE TRANSPORTER SUBFAMILY A ABCA"/>
    <property type="match status" value="1"/>
</dbReference>
<dbReference type="PANTHER" id="PTHR19229:SF250">
    <property type="entry name" value="ABC TRANSPORTER DOMAIN-CONTAINING PROTEIN-RELATED"/>
    <property type="match status" value="1"/>
</dbReference>
<dbReference type="InterPro" id="IPR027417">
    <property type="entry name" value="P-loop_NTPase"/>
</dbReference>
<feature type="transmembrane region" description="Helical" evidence="3">
    <location>
        <begin position="27"/>
        <end position="47"/>
    </location>
</feature>
<dbReference type="InterPro" id="IPR003593">
    <property type="entry name" value="AAA+_ATPase"/>
</dbReference>
<protein>
    <submittedName>
        <fullName evidence="5">ATP-binding cassette sub-family A member 3</fullName>
    </submittedName>
</protein>
<keyword evidence="3" id="KW-1133">Transmembrane helix</keyword>
<gene>
    <name evidence="5" type="primary">Abca3_1</name>
    <name evidence="5" type="ORF">Anas_11291</name>
</gene>
<dbReference type="Pfam" id="PF00005">
    <property type="entry name" value="ABC_tran"/>
    <property type="match status" value="1"/>
</dbReference>
<dbReference type="EMBL" id="SEYY01001658">
    <property type="protein sequence ID" value="KAB7505181.1"/>
    <property type="molecule type" value="Genomic_DNA"/>
</dbReference>
<evidence type="ECO:0000256" key="1">
    <source>
        <dbReference type="ARBA" id="ARBA00022741"/>
    </source>
</evidence>
<comment type="caution">
    <text evidence="5">The sequence shown here is derived from an EMBL/GenBank/DDBJ whole genome shotgun (WGS) entry which is preliminary data.</text>
</comment>
<organism evidence="5 6">
    <name type="scientific">Armadillidium nasatum</name>
    <dbReference type="NCBI Taxonomy" id="96803"/>
    <lineage>
        <taxon>Eukaryota</taxon>
        <taxon>Metazoa</taxon>
        <taxon>Ecdysozoa</taxon>
        <taxon>Arthropoda</taxon>
        <taxon>Crustacea</taxon>
        <taxon>Multicrustacea</taxon>
        <taxon>Malacostraca</taxon>
        <taxon>Eumalacostraca</taxon>
        <taxon>Peracarida</taxon>
        <taxon>Isopoda</taxon>
        <taxon>Oniscidea</taxon>
        <taxon>Crinocheta</taxon>
        <taxon>Armadillidiidae</taxon>
        <taxon>Armadillidium</taxon>
    </lineage>
</organism>
<evidence type="ECO:0000256" key="2">
    <source>
        <dbReference type="ARBA" id="ARBA00022840"/>
    </source>
</evidence>
<dbReference type="Gene3D" id="3.40.50.300">
    <property type="entry name" value="P-loop containing nucleotide triphosphate hydrolases"/>
    <property type="match status" value="1"/>
</dbReference>
<keyword evidence="2 5" id="KW-0067">ATP-binding</keyword>